<feature type="transmembrane region" description="Helical" evidence="1">
    <location>
        <begin position="74"/>
        <end position="94"/>
    </location>
</feature>
<gene>
    <name evidence="2" type="ORF">TRM7557_01759</name>
</gene>
<name>A0A0P1G9M1_9RHOB</name>
<accession>A0A0P1G9M1</accession>
<feature type="transmembrane region" description="Helical" evidence="1">
    <location>
        <begin position="35"/>
        <end position="54"/>
    </location>
</feature>
<proteinExistence type="predicted"/>
<keyword evidence="1" id="KW-0812">Transmembrane</keyword>
<keyword evidence="1" id="KW-0472">Membrane</keyword>
<keyword evidence="1" id="KW-1133">Transmembrane helix</keyword>
<dbReference type="Proteomes" id="UP000052022">
    <property type="component" value="Unassembled WGS sequence"/>
</dbReference>
<evidence type="ECO:0000313" key="2">
    <source>
        <dbReference type="EMBL" id="CUH78182.1"/>
    </source>
</evidence>
<evidence type="ECO:0000256" key="1">
    <source>
        <dbReference type="SAM" id="Phobius"/>
    </source>
</evidence>
<feature type="transmembrane region" description="Helical" evidence="1">
    <location>
        <begin position="124"/>
        <end position="144"/>
    </location>
</feature>
<dbReference type="AlphaFoldDB" id="A0A0P1G9M1"/>
<dbReference type="EMBL" id="CYSD01000027">
    <property type="protein sequence ID" value="CUH78182.1"/>
    <property type="molecule type" value="Genomic_DNA"/>
</dbReference>
<feature type="transmembrane region" description="Helical" evidence="1">
    <location>
        <begin position="101"/>
        <end position="118"/>
    </location>
</feature>
<keyword evidence="3" id="KW-1185">Reference proteome</keyword>
<sequence>MMHDENKILAKAGAGGMVYFRTEETGHGPYRLSTAMGYAPFIAMGLTLLPFVMAQNALAVGGLSFSEIFWGQNGAVNAAVLLAHGSAAAGYYALYSRKDATAIALILFYTSSATFYLMALLTAYVVLSSVTLFLVTLGFAGFSLDNARRSNRLVDASALASYAAQVIESEAGRQTYVVGKSGFDPAIKYWRTEGRWRYPTEILALVFLIPCLIVSWPLVFTVDDLPSSYPVGAAIWAFYIAFGLGTRGFMLSQAIVVWRVLKQASSPGKEAKA</sequence>
<protein>
    <submittedName>
        <fullName evidence="2">Uncharacterized protein</fullName>
    </submittedName>
</protein>
<feature type="transmembrane region" description="Helical" evidence="1">
    <location>
        <begin position="234"/>
        <end position="261"/>
    </location>
</feature>
<reference evidence="2 3" key="1">
    <citation type="submission" date="2015-09" db="EMBL/GenBank/DDBJ databases">
        <authorList>
            <consortium name="Swine Surveillance"/>
        </authorList>
    </citation>
    <scope>NUCLEOTIDE SEQUENCE [LARGE SCALE GENOMIC DNA]</scope>
    <source>
        <strain evidence="2 3">CECT 7557</strain>
    </source>
</reference>
<evidence type="ECO:0000313" key="3">
    <source>
        <dbReference type="Proteomes" id="UP000052022"/>
    </source>
</evidence>
<organism evidence="2 3">
    <name type="scientific">Tritonibacter multivorans</name>
    <dbReference type="NCBI Taxonomy" id="928856"/>
    <lineage>
        <taxon>Bacteria</taxon>
        <taxon>Pseudomonadati</taxon>
        <taxon>Pseudomonadota</taxon>
        <taxon>Alphaproteobacteria</taxon>
        <taxon>Rhodobacterales</taxon>
        <taxon>Paracoccaceae</taxon>
        <taxon>Tritonibacter</taxon>
    </lineage>
</organism>
<feature type="transmembrane region" description="Helical" evidence="1">
    <location>
        <begin position="202"/>
        <end position="222"/>
    </location>
</feature>